<proteinExistence type="predicted"/>
<dbReference type="Proteomes" id="UP000745577">
    <property type="component" value="Unassembled WGS sequence"/>
</dbReference>
<feature type="transmembrane region" description="Helical" evidence="1">
    <location>
        <begin position="164"/>
        <end position="184"/>
    </location>
</feature>
<dbReference type="AlphaFoldDB" id="A0A955KZN6"/>
<protein>
    <submittedName>
        <fullName evidence="2">Uncharacterized protein</fullName>
    </submittedName>
</protein>
<keyword evidence="1" id="KW-0472">Membrane</keyword>
<accession>A0A955KZN6</accession>
<dbReference type="EMBL" id="JAGQLL010000025">
    <property type="protein sequence ID" value="MCA9380057.1"/>
    <property type="molecule type" value="Genomic_DNA"/>
</dbReference>
<reference evidence="2" key="1">
    <citation type="submission" date="2020-04" db="EMBL/GenBank/DDBJ databases">
        <authorList>
            <person name="Zhang T."/>
        </authorList>
    </citation>
    <scope>NUCLEOTIDE SEQUENCE</scope>
    <source>
        <strain evidence="2">HKST-UBA15</strain>
    </source>
</reference>
<sequence length="226" mass="26160">MIKLLIVKFYQQLRTFKELKFSIVSKVLFFASFLTVLFHFLLHPVKILNMSTSVFYLDEELTLASILTVSFAFYCGILALEYFLKSKKSLDFLWILIFWGLAFDEYFSIHEYLNDLIKKNIIGNDFLRELASISWVFTLGIIFILIALFIIRGVIIEKDMRIKLLLLLGVISYLTVIGVEVVGGQTYGSVFYILFVGIEEGLEMIGTVFFIEAFRNKLLIHKNGRT</sequence>
<reference evidence="2" key="2">
    <citation type="journal article" date="2021" name="Microbiome">
        <title>Successional dynamics and alternative stable states in a saline activated sludge microbial community over 9 years.</title>
        <authorList>
            <person name="Wang Y."/>
            <person name="Ye J."/>
            <person name="Ju F."/>
            <person name="Liu L."/>
            <person name="Boyd J.A."/>
            <person name="Deng Y."/>
            <person name="Parks D.H."/>
            <person name="Jiang X."/>
            <person name="Yin X."/>
            <person name="Woodcroft B.J."/>
            <person name="Tyson G.W."/>
            <person name="Hugenholtz P."/>
            <person name="Polz M.F."/>
            <person name="Zhang T."/>
        </authorList>
    </citation>
    <scope>NUCLEOTIDE SEQUENCE</scope>
    <source>
        <strain evidence="2">HKST-UBA15</strain>
    </source>
</reference>
<feature type="transmembrane region" description="Helical" evidence="1">
    <location>
        <begin position="61"/>
        <end position="80"/>
    </location>
</feature>
<comment type="caution">
    <text evidence="2">The sequence shown here is derived from an EMBL/GenBank/DDBJ whole genome shotgun (WGS) entry which is preliminary data.</text>
</comment>
<feature type="transmembrane region" description="Helical" evidence="1">
    <location>
        <begin position="92"/>
        <end position="113"/>
    </location>
</feature>
<name>A0A955KZN6_9BACT</name>
<feature type="transmembrane region" description="Helical" evidence="1">
    <location>
        <begin position="21"/>
        <end position="41"/>
    </location>
</feature>
<organism evidence="2 3">
    <name type="scientific">Candidatus Dojkabacteria bacterium</name>
    <dbReference type="NCBI Taxonomy" id="2099670"/>
    <lineage>
        <taxon>Bacteria</taxon>
        <taxon>Candidatus Dojkabacteria</taxon>
    </lineage>
</organism>
<evidence type="ECO:0000313" key="3">
    <source>
        <dbReference type="Proteomes" id="UP000745577"/>
    </source>
</evidence>
<evidence type="ECO:0000313" key="2">
    <source>
        <dbReference type="EMBL" id="MCA9380057.1"/>
    </source>
</evidence>
<feature type="transmembrane region" description="Helical" evidence="1">
    <location>
        <begin position="190"/>
        <end position="211"/>
    </location>
</feature>
<evidence type="ECO:0000256" key="1">
    <source>
        <dbReference type="SAM" id="Phobius"/>
    </source>
</evidence>
<keyword evidence="1" id="KW-0812">Transmembrane</keyword>
<keyword evidence="1" id="KW-1133">Transmembrane helix</keyword>
<feature type="transmembrane region" description="Helical" evidence="1">
    <location>
        <begin position="133"/>
        <end position="152"/>
    </location>
</feature>
<gene>
    <name evidence="2" type="ORF">KC675_02655</name>
</gene>